<dbReference type="InterPro" id="IPR007312">
    <property type="entry name" value="Phosphoesterase"/>
</dbReference>
<dbReference type="Gene3D" id="3.40.720.10">
    <property type="entry name" value="Alkaline Phosphatase, subunit A"/>
    <property type="match status" value="1"/>
</dbReference>
<dbReference type="PANTHER" id="PTHR31956:SF8">
    <property type="entry name" value="ACID PHOSPHATASE PHOA (AFU_ORTHOLOGUE AFUA_1G03570)"/>
    <property type="match status" value="1"/>
</dbReference>
<keyword evidence="1" id="KW-0378">Hydrolase</keyword>
<dbReference type="PANTHER" id="PTHR31956">
    <property type="entry name" value="NON-SPECIFIC PHOSPHOLIPASE C4-RELATED"/>
    <property type="match status" value="1"/>
</dbReference>
<dbReference type="Proteomes" id="UP001374803">
    <property type="component" value="Chromosome"/>
</dbReference>
<dbReference type="RefSeq" id="WP_394830117.1">
    <property type="nucleotide sequence ID" value="NZ_CP089929.1"/>
</dbReference>
<dbReference type="Pfam" id="PF04185">
    <property type="entry name" value="Phosphoesterase"/>
    <property type="match status" value="1"/>
</dbReference>
<organism evidence="2 3">
    <name type="scientific">Pendulispora rubella</name>
    <dbReference type="NCBI Taxonomy" id="2741070"/>
    <lineage>
        <taxon>Bacteria</taxon>
        <taxon>Pseudomonadati</taxon>
        <taxon>Myxococcota</taxon>
        <taxon>Myxococcia</taxon>
        <taxon>Myxococcales</taxon>
        <taxon>Sorangiineae</taxon>
        <taxon>Pendulisporaceae</taxon>
        <taxon>Pendulispora</taxon>
    </lineage>
</organism>
<name>A0ABZ2KPS0_9BACT</name>
<keyword evidence="3" id="KW-1185">Reference proteome</keyword>
<dbReference type="EMBL" id="CP089983">
    <property type="protein sequence ID" value="WXB00515.1"/>
    <property type="molecule type" value="Genomic_DNA"/>
</dbReference>
<gene>
    <name evidence="2" type="ORF">LVJ94_26780</name>
</gene>
<evidence type="ECO:0000313" key="3">
    <source>
        <dbReference type="Proteomes" id="UP001374803"/>
    </source>
</evidence>
<protein>
    <submittedName>
        <fullName evidence="2">Alkaline phosphatase family protein</fullName>
    </submittedName>
</protein>
<dbReference type="SUPFAM" id="SSF53649">
    <property type="entry name" value="Alkaline phosphatase-like"/>
    <property type="match status" value="1"/>
</dbReference>
<dbReference type="InterPro" id="IPR017850">
    <property type="entry name" value="Alkaline_phosphatase_core_sf"/>
</dbReference>
<sequence>MRRIHTTVMLGVSSLVAASVYLQGCRSDAGSPGNANTEEPHARGETLAAQTSGNLIVNGDAEFGESTASGYDGVTIPGWETAGVPTIIGYANTTGFPTASTPGPEGRGANFFAGGPVGNSSLQQFIDVSSAAVDIDRGNVTFDLSGWLGGYAYERAAAKLTVKFQGIANDALGAASIGPVTVVDRWASTSFQRRAAQGTVPAGTRRIRVQLDLEGDPVRNLLVQTNDAYADNLSLTLSLPLPAASAPEPAQSTAPMLDHVFFVIMENEGFGAVIDNAAAPYLNELAANNVVLANSYALVHPSNPNYIAVAGGSAFGRTDNPPLTLSIDAPHIGNRVEEVGRTWRAYVEGANGPCDGVSHDTPTGKYYPDNVPFWFFADMKSPERCAARLHPIEQLWADLGSDTTTPSFVWFEPNGCNMMHDCSVATGDAWMRTNLPKIFASEAWTKRKSLLVITWDEDHYFDGQHIPTIIAGSPGLLRSGFVSNLRYDHYSIARTMEEVLGLRPLTKNDQYAKPLNDIWQRP</sequence>
<evidence type="ECO:0000313" key="2">
    <source>
        <dbReference type="EMBL" id="WXB00515.1"/>
    </source>
</evidence>
<accession>A0ABZ2KPS0</accession>
<evidence type="ECO:0000256" key="1">
    <source>
        <dbReference type="ARBA" id="ARBA00022801"/>
    </source>
</evidence>
<proteinExistence type="predicted"/>
<reference evidence="2" key="1">
    <citation type="submission" date="2021-12" db="EMBL/GenBank/DDBJ databases">
        <title>Discovery of the Pendulisporaceae a myxobacterial family with distinct sporulation behavior and unique specialized metabolism.</title>
        <authorList>
            <person name="Garcia R."/>
            <person name="Popoff A."/>
            <person name="Bader C.D."/>
            <person name="Loehr J."/>
            <person name="Walesch S."/>
            <person name="Walt C."/>
            <person name="Boldt J."/>
            <person name="Bunk B."/>
            <person name="Haeckl F.J.F.P.J."/>
            <person name="Gunesch A.P."/>
            <person name="Birkelbach J."/>
            <person name="Nuebel U."/>
            <person name="Pietschmann T."/>
            <person name="Bach T."/>
            <person name="Mueller R."/>
        </authorList>
    </citation>
    <scope>NUCLEOTIDE SEQUENCE</scope>
    <source>
        <strain evidence="2">MSr11367</strain>
    </source>
</reference>